<evidence type="ECO:0000313" key="2">
    <source>
        <dbReference type="Proteomes" id="UP000176854"/>
    </source>
</evidence>
<organism evidence="1 2">
    <name type="scientific">Candidatus Gottesmanbacteria bacterium RBG_16_43_7</name>
    <dbReference type="NCBI Taxonomy" id="1798373"/>
    <lineage>
        <taxon>Bacteria</taxon>
        <taxon>Candidatus Gottesmaniibacteriota</taxon>
    </lineage>
</organism>
<sequence>MIKLLRFALVEMGGYKTADHHLEIDIHNLARWQINYRPADDIRQLTESDTLDQVLYEYIKWIFKAPAEGSFGLNSGTWVGTLPKEIRLNYIKQYYQTAKKLSQSLLELRHRSVQIIWVQGNEDMSLSLENITYNFDDEQIFDTTDFLTQQGIAPITEIGGQRGQATYFIWIPFSSLKPNKWDIKQLSHLQTQVEQARAAGLEIVMVTHLQPDWSKHFPSQTVQGEAAQMIANLNQAIDLFQPQHLVYPHQHDEILDRPDSSATYSVGETGVFYLPLLASAQKITIPGRPGRTNRIPAPIRRIIK</sequence>
<accession>A0A1F5ZBW1</accession>
<dbReference type="AlphaFoldDB" id="A0A1F5ZBW1"/>
<gene>
    <name evidence="1" type="ORF">A2154_03085</name>
</gene>
<dbReference type="EMBL" id="MFJC01000018">
    <property type="protein sequence ID" value="OGG09612.1"/>
    <property type="molecule type" value="Genomic_DNA"/>
</dbReference>
<evidence type="ECO:0000313" key="1">
    <source>
        <dbReference type="EMBL" id="OGG09612.1"/>
    </source>
</evidence>
<proteinExistence type="predicted"/>
<protein>
    <submittedName>
        <fullName evidence="1">Uncharacterized protein</fullName>
    </submittedName>
</protein>
<reference evidence="1 2" key="1">
    <citation type="journal article" date="2016" name="Nat. Commun.">
        <title>Thousands of microbial genomes shed light on interconnected biogeochemical processes in an aquifer system.</title>
        <authorList>
            <person name="Anantharaman K."/>
            <person name="Brown C.T."/>
            <person name="Hug L.A."/>
            <person name="Sharon I."/>
            <person name="Castelle C.J."/>
            <person name="Probst A.J."/>
            <person name="Thomas B.C."/>
            <person name="Singh A."/>
            <person name="Wilkins M.J."/>
            <person name="Karaoz U."/>
            <person name="Brodie E.L."/>
            <person name="Williams K.H."/>
            <person name="Hubbard S.S."/>
            <person name="Banfield J.F."/>
        </authorList>
    </citation>
    <scope>NUCLEOTIDE SEQUENCE [LARGE SCALE GENOMIC DNA]</scope>
</reference>
<name>A0A1F5ZBW1_9BACT</name>
<dbReference type="Proteomes" id="UP000176854">
    <property type="component" value="Unassembled WGS sequence"/>
</dbReference>
<comment type="caution">
    <text evidence="1">The sequence shown here is derived from an EMBL/GenBank/DDBJ whole genome shotgun (WGS) entry which is preliminary data.</text>
</comment>